<evidence type="ECO:0000313" key="5">
    <source>
        <dbReference type="Proteomes" id="UP001152649"/>
    </source>
</evidence>
<organism evidence="4 5">
    <name type="scientific">Penicillium salamii</name>
    <dbReference type="NCBI Taxonomy" id="1612424"/>
    <lineage>
        <taxon>Eukaryota</taxon>
        <taxon>Fungi</taxon>
        <taxon>Dikarya</taxon>
        <taxon>Ascomycota</taxon>
        <taxon>Pezizomycotina</taxon>
        <taxon>Eurotiomycetes</taxon>
        <taxon>Eurotiomycetidae</taxon>
        <taxon>Eurotiales</taxon>
        <taxon>Aspergillaceae</taxon>
        <taxon>Penicillium</taxon>
    </lineage>
</organism>
<keyword evidence="2 3" id="KW-0040">ANK repeat</keyword>
<evidence type="ECO:0000256" key="2">
    <source>
        <dbReference type="ARBA" id="ARBA00023043"/>
    </source>
</evidence>
<feature type="repeat" description="ANK" evidence="3">
    <location>
        <begin position="381"/>
        <end position="413"/>
    </location>
</feature>
<dbReference type="EMBL" id="CAJVPG010000277">
    <property type="protein sequence ID" value="CAG8386888.1"/>
    <property type="molecule type" value="Genomic_DNA"/>
</dbReference>
<sequence>MRIWYLQYEGDILHSRLVNNLFNKTLWPTSARLDHPEAIFTVWRKFPYKQKYLWHLIGNHQERPCFFSELCHDILQMPQIATTSENEKHILMDKMINVNLRSTESPRMLFSPLCYRACIANVTDASGERIEPLELTLASGLAASAILRGDHVELQSLLDERVALMRWSETLGQVPVDLAYKEGTPEIINIVAPHYSFFYQSRSRWTIDHSCGLAVAARRGDTERVELLIKTNLDKGWDISLELSKAVEGVLRIGKVEMVEVLEKYMTRPRESMQWLWFYCYNEAVKNGMLHVVRWLFNREGPLMRQTSPWHKTPLFIALHDCPSNARLEMVRLLLENGADPNGNGGLEVSQTPLQRAIQNGDLEAAMLLVEFGADPNRAARRTVPLHMAVQQGHPALVRCMLEHGAKPRYQFKGKRYTVRRSVNITTLLEDLGFDQVTEQEYVIMYRPDTGSRVCQVIPYTNALATLENKKAMLGAEADCVTMQYSLK</sequence>
<comment type="caution">
    <text evidence="4">The sequence shown here is derived from an EMBL/GenBank/DDBJ whole genome shotgun (WGS) entry which is preliminary data.</text>
</comment>
<dbReference type="PROSITE" id="PS50297">
    <property type="entry name" value="ANK_REP_REGION"/>
    <property type="match status" value="2"/>
</dbReference>
<gene>
    <name evidence="4" type="ORF">PSALAMII_LOCUS6310</name>
</gene>
<reference evidence="4" key="1">
    <citation type="submission" date="2021-07" db="EMBL/GenBank/DDBJ databases">
        <authorList>
            <person name="Branca A.L. A."/>
        </authorList>
    </citation>
    <scope>NUCLEOTIDE SEQUENCE</scope>
</reference>
<dbReference type="InterPro" id="IPR002110">
    <property type="entry name" value="Ankyrin_rpt"/>
</dbReference>
<dbReference type="InterPro" id="IPR036770">
    <property type="entry name" value="Ankyrin_rpt-contain_sf"/>
</dbReference>
<dbReference type="Pfam" id="PF12796">
    <property type="entry name" value="Ank_2"/>
    <property type="match status" value="1"/>
</dbReference>
<name>A0A9W4J9U0_9EURO</name>
<dbReference type="OrthoDB" id="444631at2759"/>
<proteinExistence type="predicted"/>
<dbReference type="PROSITE" id="PS50088">
    <property type="entry name" value="ANK_REPEAT"/>
    <property type="match status" value="2"/>
</dbReference>
<accession>A0A9W4J9U0</accession>
<keyword evidence="1" id="KW-0677">Repeat</keyword>
<evidence type="ECO:0000313" key="4">
    <source>
        <dbReference type="EMBL" id="CAG8386888.1"/>
    </source>
</evidence>
<protein>
    <submittedName>
        <fullName evidence="4">Uncharacterized protein</fullName>
    </submittedName>
</protein>
<dbReference type="PANTHER" id="PTHR24171:SF9">
    <property type="entry name" value="ANKYRIN REPEAT DOMAIN-CONTAINING PROTEIN 39"/>
    <property type="match status" value="1"/>
</dbReference>
<evidence type="ECO:0000256" key="1">
    <source>
        <dbReference type="ARBA" id="ARBA00022737"/>
    </source>
</evidence>
<dbReference type="Gene3D" id="1.25.40.20">
    <property type="entry name" value="Ankyrin repeat-containing domain"/>
    <property type="match status" value="1"/>
</dbReference>
<dbReference type="SMART" id="SM00248">
    <property type="entry name" value="ANK"/>
    <property type="match status" value="4"/>
</dbReference>
<evidence type="ECO:0000256" key="3">
    <source>
        <dbReference type="PROSITE-ProRule" id="PRU00023"/>
    </source>
</evidence>
<dbReference type="AlphaFoldDB" id="A0A9W4J9U0"/>
<dbReference type="SUPFAM" id="SSF48403">
    <property type="entry name" value="Ankyrin repeat"/>
    <property type="match status" value="1"/>
</dbReference>
<feature type="repeat" description="ANK" evidence="3">
    <location>
        <begin position="349"/>
        <end position="381"/>
    </location>
</feature>
<dbReference type="PANTHER" id="PTHR24171">
    <property type="entry name" value="ANKYRIN REPEAT DOMAIN-CONTAINING PROTEIN 39-RELATED"/>
    <property type="match status" value="1"/>
</dbReference>
<dbReference type="Proteomes" id="UP001152649">
    <property type="component" value="Unassembled WGS sequence"/>
</dbReference>
<keyword evidence="5" id="KW-1185">Reference proteome</keyword>